<keyword evidence="1" id="KW-0472">Membrane</keyword>
<comment type="caution">
    <text evidence="2">The sequence shown here is derived from an EMBL/GenBank/DDBJ whole genome shotgun (WGS) entry which is preliminary data.</text>
</comment>
<accession>A0ABV2RU68</accession>
<organism evidence="2 3">
    <name type="scientific">Bradyrhizobium japonicum</name>
    <dbReference type="NCBI Taxonomy" id="375"/>
    <lineage>
        <taxon>Bacteria</taxon>
        <taxon>Pseudomonadati</taxon>
        <taxon>Pseudomonadota</taxon>
        <taxon>Alphaproteobacteria</taxon>
        <taxon>Hyphomicrobiales</taxon>
        <taxon>Nitrobacteraceae</taxon>
        <taxon>Bradyrhizobium</taxon>
    </lineage>
</organism>
<keyword evidence="1" id="KW-1133">Transmembrane helix</keyword>
<evidence type="ECO:0000313" key="3">
    <source>
        <dbReference type="Proteomes" id="UP001549291"/>
    </source>
</evidence>
<dbReference type="PROSITE" id="PS51257">
    <property type="entry name" value="PROKAR_LIPOPROTEIN"/>
    <property type="match status" value="1"/>
</dbReference>
<proteinExistence type="predicted"/>
<protein>
    <submittedName>
        <fullName evidence="2">Uncharacterized protein</fullName>
    </submittedName>
</protein>
<dbReference type="EMBL" id="JBEPTQ010000002">
    <property type="protein sequence ID" value="MET4720478.1"/>
    <property type="molecule type" value="Genomic_DNA"/>
</dbReference>
<sequence>MTRRNMVAQTSDGPVLLVKKLGGLLAIIVGCLLTAVGVTFESGGTTFVGVLFLILGAILLVLKIIRRNEGSSLP</sequence>
<reference evidence="2 3" key="1">
    <citation type="submission" date="2024-06" db="EMBL/GenBank/DDBJ databases">
        <title>Genomic Encyclopedia of Type Strains, Phase V (KMG-V): Genome sequencing to study the core and pangenomes of soil and plant-associated prokaryotes.</title>
        <authorList>
            <person name="Whitman W."/>
        </authorList>
    </citation>
    <scope>NUCLEOTIDE SEQUENCE [LARGE SCALE GENOMIC DNA]</scope>
    <source>
        <strain evidence="2 3">USDA 160</strain>
    </source>
</reference>
<dbReference type="Proteomes" id="UP001549291">
    <property type="component" value="Unassembled WGS sequence"/>
</dbReference>
<evidence type="ECO:0000256" key="1">
    <source>
        <dbReference type="SAM" id="Phobius"/>
    </source>
</evidence>
<evidence type="ECO:0000313" key="2">
    <source>
        <dbReference type="EMBL" id="MET4720478.1"/>
    </source>
</evidence>
<name>A0ABV2RU68_BRAJP</name>
<gene>
    <name evidence="2" type="ORF">ABIF63_004584</name>
</gene>
<keyword evidence="1" id="KW-0812">Transmembrane</keyword>
<keyword evidence="3" id="KW-1185">Reference proteome</keyword>
<feature type="transmembrane region" description="Helical" evidence="1">
    <location>
        <begin position="46"/>
        <end position="65"/>
    </location>
</feature>
<feature type="transmembrane region" description="Helical" evidence="1">
    <location>
        <begin position="21"/>
        <end position="40"/>
    </location>
</feature>